<dbReference type="EnsemblPlants" id="AVESA.00010b.r2.3DG0517090.1">
    <property type="protein sequence ID" value="AVESA.00010b.r2.3DG0517090.1.CDS"/>
    <property type="gene ID" value="AVESA.00010b.r2.3DG0517090"/>
</dbReference>
<sequence>MIFDTSPIACVYSSENGVWGNLILTTDRCDLGQTNHGVLVGNVLYWSSKCARDSLVTYVDLYGTDDIIEFDLDRQSLAVIKGPPCLNASLKHQIIGADNGDVGLAMFSHGRLEMWQRKVNCHGGATWLLHKTVEMHTVLGLPPQVEGWMTGMVILGYDDEDKGSIFVHFGNNVYMVQLISMQSTKLYKSDCAYNFHPFTSFYAPGGECDGAEMLPNCLV</sequence>
<keyword evidence="2" id="KW-1185">Reference proteome</keyword>
<evidence type="ECO:0000313" key="2">
    <source>
        <dbReference type="Proteomes" id="UP001732700"/>
    </source>
</evidence>
<dbReference type="Proteomes" id="UP001732700">
    <property type="component" value="Chromosome 3D"/>
</dbReference>
<proteinExistence type="predicted"/>
<reference evidence="1" key="2">
    <citation type="submission" date="2025-09" db="UniProtKB">
        <authorList>
            <consortium name="EnsemblPlants"/>
        </authorList>
    </citation>
    <scope>IDENTIFICATION</scope>
</reference>
<accession>A0ACD5VV59</accession>
<evidence type="ECO:0000313" key="1">
    <source>
        <dbReference type="EnsemblPlants" id="AVESA.00010b.r2.3DG0517090.1.CDS"/>
    </source>
</evidence>
<name>A0ACD5VV59_AVESA</name>
<protein>
    <submittedName>
        <fullName evidence="1">Uncharacterized protein</fullName>
    </submittedName>
</protein>
<organism evidence="1 2">
    <name type="scientific">Avena sativa</name>
    <name type="common">Oat</name>
    <dbReference type="NCBI Taxonomy" id="4498"/>
    <lineage>
        <taxon>Eukaryota</taxon>
        <taxon>Viridiplantae</taxon>
        <taxon>Streptophyta</taxon>
        <taxon>Embryophyta</taxon>
        <taxon>Tracheophyta</taxon>
        <taxon>Spermatophyta</taxon>
        <taxon>Magnoliopsida</taxon>
        <taxon>Liliopsida</taxon>
        <taxon>Poales</taxon>
        <taxon>Poaceae</taxon>
        <taxon>BOP clade</taxon>
        <taxon>Pooideae</taxon>
        <taxon>Poodae</taxon>
        <taxon>Poeae</taxon>
        <taxon>Poeae Chloroplast Group 1 (Aveneae type)</taxon>
        <taxon>Aveninae</taxon>
        <taxon>Avena</taxon>
    </lineage>
</organism>
<reference evidence="1" key="1">
    <citation type="submission" date="2021-05" db="EMBL/GenBank/DDBJ databases">
        <authorList>
            <person name="Scholz U."/>
            <person name="Mascher M."/>
            <person name="Fiebig A."/>
        </authorList>
    </citation>
    <scope>NUCLEOTIDE SEQUENCE [LARGE SCALE GENOMIC DNA]</scope>
</reference>